<proteinExistence type="predicted"/>
<dbReference type="Proteomes" id="UP000466864">
    <property type="component" value="Unassembled WGS sequence"/>
</dbReference>
<keyword evidence="3" id="KW-1185">Reference proteome</keyword>
<dbReference type="CDD" id="cd07437">
    <property type="entry name" value="PHP_HisPPase_Ycdx_like"/>
    <property type="match status" value="1"/>
</dbReference>
<dbReference type="InterPro" id="IPR004013">
    <property type="entry name" value="PHP_dom"/>
</dbReference>
<reference evidence="2 3" key="1">
    <citation type="submission" date="2019-08" db="EMBL/GenBank/DDBJ databases">
        <title>In-depth cultivation of the pig gut microbiome towards novel bacterial diversity and tailored functional studies.</title>
        <authorList>
            <person name="Wylensek D."/>
            <person name="Hitch T.C.A."/>
            <person name="Clavel T."/>
        </authorList>
    </citation>
    <scope>NUCLEOTIDE SEQUENCE [LARGE SCALE GENOMIC DNA]</scope>
    <source>
        <strain evidence="2 3">Oil+RF-744-WCA-WT-13</strain>
    </source>
</reference>
<dbReference type="Gene3D" id="3.20.20.140">
    <property type="entry name" value="Metal-dependent hydrolases"/>
    <property type="match status" value="1"/>
</dbReference>
<sequence length="240" mass="26933">MDGSKYTMDLHTHTIVSGHAYNTMNEMIRAAADKNLKIIGITEHAPAMPGSTNLYYFQNLNILRNEKYGVHVLYGAELNILDEQGTTDLDARSWRDLDYCIASFHDACTVSGTKEENTNAYVQAMKHPKVMVIGHPDNGIFPADYEELVRAAAEEHVLIELNNNSLNPQGFRLNARNNDLVILDLCVKHHVPVLLSSDAHCEEEVGNFSRVIPLLQETGFPEELVVNQSEELLRQYLPTA</sequence>
<dbReference type="EMBL" id="VUMV01000007">
    <property type="protein sequence ID" value="MST82562.1"/>
    <property type="molecule type" value="Genomic_DNA"/>
</dbReference>
<dbReference type="PANTHER" id="PTHR36928">
    <property type="entry name" value="PHOSPHATASE YCDX-RELATED"/>
    <property type="match status" value="1"/>
</dbReference>
<protein>
    <submittedName>
        <fullName evidence="2">Phosphatase</fullName>
    </submittedName>
</protein>
<dbReference type="SMART" id="SM00481">
    <property type="entry name" value="POLIIIAc"/>
    <property type="match status" value="1"/>
</dbReference>
<dbReference type="RefSeq" id="WP_154458474.1">
    <property type="nucleotide sequence ID" value="NZ_VUMV01000007.1"/>
</dbReference>
<dbReference type="GO" id="GO:0008270">
    <property type="term" value="F:zinc ion binding"/>
    <property type="evidence" value="ECO:0007669"/>
    <property type="project" value="TreeGrafter"/>
</dbReference>
<dbReference type="PANTHER" id="PTHR36928:SF1">
    <property type="entry name" value="PHOSPHATASE YCDX-RELATED"/>
    <property type="match status" value="1"/>
</dbReference>
<organism evidence="2 3">
    <name type="scientific">Bilifractor porci</name>
    <dbReference type="NCBI Taxonomy" id="2606636"/>
    <lineage>
        <taxon>Bacteria</taxon>
        <taxon>Bacillati</taxon>
        <taxon>Bacillota</taxon>
        <taxon>Clostridia</taxon>
        <taxon>Lachnospirales</taxon>
        <taxon>Lachnospiraceae</taxon>
        <taxon>Bilifractor</taxon>
    </lineage>
</organism>
<dbReference type="InterPro" id="IPR003141">
    <property type="entry name" value="Pol/His_phosphatase_N"/>
</dbReference>
<name>A0A7X2P984_9FIRM</name>
<evidence type="ECO:0000313" key="3">
    <source>
        <dbReference type="Proteomes" id="UP000466864"/>
    </source>
</evidence>
<feature type="domain" description="Polymerase/histidinol phosphatase N-terminal" evidence="1">
    <location>
        <begin position="8"/>
        <end position="82"/>
    </location>
</feature>
<dbReference type="SUPFAM" id="SSF89550">
    <property type="entry name" value="PHP domain-like"/>
    <property type="match status" value="1"/>
</dbReference>
<evidence type="ECO:0000313" key="2">
    <source>
        <dbReference type="EMBL" id="MST82562.1"/>
    </source>
</evidence>
<evidence type="ECO:0000259" key="1">
    <source>
        <dbReference type="SMART" id="SM00481"/>
    </source>
</evidence>
<comment type="caution">
    <text evidence="2">The sequence shown here is derived from an EMBL/GenBank/DDBJ whole genome shotgun (WGS) entry which is preliminary data.</text>
</comment>
<dbReference type="GO" id="GO:0005829">
    <property type="term" value="C:cytosol"/>
    <property type="evidence" value="ECO:0007669"/>
    <property type="project" value="TreeGrafter"/>
</dbReference>
<dbReference type="GO" id="GO:0042578">
    <property type="term" value="F:phosphoric ester hydrolase activity"/>
    <property type="evidence" value="ECO:0007669"/>
    <property type="project" value="TreeGrafter"/>
</dbReference>
<dbReference type="Pfam" id="PF02811">
    <property type="entry name" value="PHP"/>
    <property type="match status" value="1"/>
</dbReference>
<gene>
    <name evidence="2" type="ORF">FYJ60_09560</name>
</gene>
<dbReference type="NCBIfam" id="NF006702">
    <property type="entry name" value="PRK09248.1"/>
    <property type="match status" value="1"/>
</dbReference>
<accession>A0A7X2P984</accession>
<dbReference type="InterPro" id="IPR016195">
    <property type="entry name" value="Pol/histidinol_Pase-like"/>
</dbReference>
<dbReference type="AlphaFoldDB" id="A0A7X2P984"/>
<dbReference type="InterPro" id="IPR050243">
    <property type="entry name" value="PHP_phosphatase"/>
</dbReference>